<name>A0A086TMH3_9FUNG</name>
<dbReference type="PROSITE" id="PS01009">
    <property type="entry name" value="CRISP_1"/>
    <property type="match status" value="1"/>
</dbReference>
<dbReference type="InterPro" id="IPR014044">
    <property type="entry name" value="CAP_dom"/>
</dbReference>
<evidence type="ECO:0000259" key="2">
    <source>
        <dbReference type="SMART" id="SM00198"/>
    </source>
</evidence>
<accession>A0A086TMH3</accession>
<dbReference type="Gene3D" id="3.40.33.10">
    <property type="entry name" value="CAP"/>
    <property type="match status" value="1"/>
</dbReference>
<dbReference type="OrthoDB" id="337038at2759"/>
<dbReference type="InterPro" id="IPR001283">
    <property type="entry name" value="CRISP-related"/>
</dbReference>
<dbReference type="GO" id="GO:0005576">
    <property type="term" value="C:extracellular region"/>
    <property type="evidence" value="ECO:0007669"/>
    <property type="project" value="InterPro"/>
</dbReference>
<feature type="domain" description="SCP" evidence="2">
    <location>
        <begin position="90"/>
        <end position="214"/>
    </location>
</feature>
<dbReference type="InterPro" id="IPR035940">
    <property type="entry name" value="CAP_sf"/>
</dbReference>
<proteinExistence type="predicted"/>
<dbReference type="Proteomes" id="UP000243308">
    <property type="component" value="Unassembled WGS sequence"/>
</dbReference>
<dbReference type="EMBL" id="KN042429">
    <property type="protein sequence ID" value="KFH63150.1"/>
    <property type="molecule type" value="Genomic_DNA"/>
</dbReference>
<dbReference type="Pfam" id="PF00188">
    <property type="entry name" value="CAP"/>
    <property type="match status" value="1"/>
</dbReference>
<dbReference type="PRINTS" id="PR00837">
    <property type="entry name" value="V5TPXLIKE"/>
</dbReference>
<dbReference type="PANTHER" id="PTHR10334">
    <property type="entry name" value="CYSTEINE-RICH SECRETORY PROTEIN-RELATED"/>
    <property type="match status" value="1"/>
</dbReference>
<evidence type="ECO:0000313" key="3">
    <source>
        <dbReference type="EMBL" id="KFH63150.1"/>
    </source>
</evidence>
<dbReference type="AlphaFoldDB" id="A0A086TMH3"/>
<gene>
    <name evidence="3" type="ORF">MVEG_11187</name>
</gene>
<evidence type="ECO:0000256" key="1">
    <source>
        <dbReference type="SAM" id="SignalP"/>
    </source>
</evidence>
<keyword evidence="4" id="KW-1185">Reference proteome</keyword>
<organism evidence="3 4">
    <name type="scientific">Podila verticillata NRRL 6337</name>
    <dbReference type="NCBI Taxonomy" id="1069443"/>
    <lineage>
        <taxon>Eukaryota</taxon>
        <taxon>Fungi</taxon>
        <taxon>Fungi incertae sedis</taxon>
        <taxon>Mucoromycota</taxon>
        <taxon>Mortierellomycotina</taxon>
        <taxon>Mortierellomycetes</taxon>
        <taxon>Mortierellales</taxon>
        <taxon>Mortierellaceae</taxon>
        <taxon>Podila</taxon>
    </lineage>
</organism>
<protein>
    <recommendedName>
        <fullName evidence="2">SCP domain-containing protein</fullName>
    </recommendedName>
</protein>
<sequence>MVKFTSFLLATVAIVAVSAQGVSQEPVSVSISDLNNFHISDDLKNGGLTEAQEVEVDEQPINILPFPGAHVALEKRAPKTSPKKKATLTKEQQSILDTHNKFRAQHGAGPLTWNDKAAKFGNNWIQACNFQHSGGPFGENLAAGYKDFKTAITAWYNEEKQYNYNNPGFSGATGHFTQVVWKDTKTVGCAKKFCPSKNWTIYICDYQAAGNIVGNNGAYFRKNVLPKRK</sequence>
<dbReference type="SUPFAM" id="SSF55797">
    <property type="entry name" value="PR-1-like"/>
    <property type="match status" value="1"/>
</dbReference>
<reference evidence="3 4" key="1">
    <citation type="submission" date="2011-02" db="EMBL/GenBank/DDBJ databases">
        <title>The Genome Sequence of Mortierella verticillata NRRL 6337.</title>
        <authorList>
            <consortium name="The Broad Institute Genome Sequencing Platform"/>
            <person name="Russ C."/>
            <person name="Cuomo C."/>
            <person name="Burger G."/>
            <person name="Gray M.W."/>
            <person name="Holland P.W.H."/>
            <person name="King N."/>
            <person name="Lang F.B.F."/>
            <person name="Roger A.J."/>
            <person name="Ruiz-Trillo I."/>
            <person name="Young S.K."/>
            <person name="Zeng Q."/>
            <person name="Gargeya S."/>
            <person name="Alvarado L."/>
            <person name="Berlin A."/>
            <person name="Chapman S.B."/>
            <person name="Chen Z."/>
            <person name="Freedman E."/>
            <person name="Gellesch M."/>
            <person name="Goldberg J."/>
            <person name="Griggs A."/>
            <person name="Gujja S."/>
            <person name="Heilman E."/>
            <person name="Heiman D."/>
            <person name="Howarth C."/>
            <person name="Mehta T."/>
            <person name="Neiman D."/>
            <person name="Pearson M."/>
            <person name="Roberts A."/>
            <person name="Saif S."/>
            <person name="Shea T."/>
            <person name="Shenoy N."/>
            <person name="Sisk P."/>
            <person name="Stolte C."/>
            <person name="Sykes S."/>
            <person name="White J."/>
            <person name="Yandava C."/>
            <person name="Haas B."/>
            <person name="Nusbaum C."/>
            <person name="Birren B."/>
        </authorList>
    </citation>
    <scope>NUCLEOTIDE SEQUENCE [LARGE SCALE GENOMIC DNA]</scope>
    <source>
        <strain evidence="3 4">NRRL 6337</strain>
    </source>
</reference>
<feature type="signal peptide" evidence="1">
    <location>
        <begin position="1"/>
        <end position="24"/>
    </location>
</feature>
<dbReference type="SMART" id="SM00198">
    <property type="entry name" value="SCP"/>
    <property type="match status" value="1"/>
</dbReference>
<dbReference type="InterPro" id="IPR018244">
    <property type="entry name" value="Allrgn_V5/Tpx1_CS"/>
</dbReference>
<evidence type="ECO:0000313" key="4">
    <source>
        <dbReference type="Proteomes" id="UP000243308"/>
    </source>
</evidence>
<feature type="chain" id="PRO_5001815881" description="SCP domain-containing protein" evidence="1">
    <location>
        <begin position="25"/>
        <end position="229"/>
    </location>
</feature>
<keyword evidence="1" id="KW-0732">Signal</keyword>